<reference evidence="16 17" key="1">
    <citation type="journal article" date="2012" name="FEMS Yeast Res.">
        <title>The genome sequence of the wine yeast VIN7 reveals an allotriploid hybrid genome with Saccharomyces cerevisiae and Saccharomyces kudriavzevii origins.</title>
        <authorList>
            <person name="Borneman A.R."/>
            <person name="Desany B.A."/>
            <person name="Riches D."/>
            <person name="Affourtit J.P."/>
            <person name="Forgan A.H."/>
            <person name="Pretorius I.S."/>
            <person name="Egholm M."/>
            <person name="Chambers P.J."/>
        </authorList>
    </citation>
    <scope>NUCLEOTIDE SEQUENCE [LARGE SCALE GENOMIC DNA]</scope>
    <source>
        <strain evidence="16 17">VIN7</strain>
    </source>
</reference>
<evidence type="ECO:0000256" key="12">
    <source>
        <dbReference type="ARBA" id="ARBA00048336"/>
    </source>
</evidence>
<dbReference type="GO" id="GO:0005955">
    <property type="term" value="C:calcineurin complex"/>
    <property type="evidence" value="ECO:0007669"/>
    <property type="project" value="UniProtKB-ARBA"/>
</dbReference>
<dbReference type="EMBL" id="AGVY01000317">
    <property type="protein sequence ID" value="EHN01039.1"/>
    <property type="molecule type" value="Genomic_DNA"/>
</dbReference>
<comment type="cofactor">
    <cofactor evidence="1">
        <name>Zn(2+)</name>
        <dbReference type="ChEBI" id="CHEBI:29105"/>
    </cofactor>
</comment>
<keyword evidence="6 13" id="KW-0378">Hydrolase</keyword>
<dbReference type="GO" id="GO:0033192">
    <property type="term" value="F:calmodulin-dependent protein phosphatase activity"/>
    <property type="evidence" value="ECO:0007669"/>
    <property type="project" value="InterPro"/>
</dbReference>
<comment type="cofactor">
    <cofactor evidence="2">
        <name>Fe(3+)</name>
        <dbReference type="ChEBI" id="CHEBI:29034"/>
    </cofactor>
</comment>
<comment type="similarity">
    <text evidence="3">Belongs to the PPP phosphatase family. PP-2B subfamily.</text>
</comment>
<dbReference type="EC" id="3.1.3.16" evidence="13"/>
<feature type="domain" description="Serine/threonine specific protein phosphatases" evidence="15">
    <location>
        <begin position="177"/>
        <end position="182"/>
    </location>
</feature>
<evidence type="ECO:0000256" key="6">
    <source>
        <dbReference type="ARBA" id="ARBA00022801"/>
    </source>
</evidence>
<dbReference type="PROSITE" id="PS00125">
    <property type="entry name" value="SER_THR_PHOSPHATASE"/>
    <property type="match status" value="1"/>
</dbReference>
<dbReference type="PhylomeDB" id="H0GYS1"/>
<dbReference type="InterPro" id="IPR041751">
    <property type="entry name" value="MPP_PP2B"/>
</dbReference>
<keyword evidence="9" id="KW-0904">Protein phosphatase</keyword>
<evidence type="ECO:0000256" key="5">
    <source>
        <dbReference type="ARBA" id="ARBA00022723"/>
    </source>
</evidence>
<dbReference type="Gene3D" id="3.60.21.10">
    <property type="match status" value="1"/>
</dbReference>
<evidence type="ECO:0000256" key="11">
    <source>
        <dbReference type="ARBA" id="ARBA00047761"/>
    </source>
</evidence>
<dbReference type="HOGENOM" id="CLU_004962_6_2_1"/>
<dbReference type="PRINTS" id="PR00114">
    <property type="entry name" value="STPHPHTASE"/>
</dbReference>
<evidence type="ECO:0000256" key="3">
    <source>
        <dbReference type="ARBA" id="ARBA00009905"/>
    </source>
</evidence>
<evidence type="ECO:0000256" key="14">
    <source>
        <dbReference type="SAM" id="MobiDB-lite"/>
    </source>
</evidence>
<evidence type="ECO:0000259" key="15">
    <source>
        <dbReference type="PROSITE" id="PS00125"/>
    </source>
</evidence>
<dbReference type="SMART" id="SM00156">
    <property type="entry name" value="PP2Ac"/>
    <property type="match status" value="1"/>
</dbReference>
<keyword evidence="7" id="KW-0862">Zinc</keyword>
<dbReference type="InterPro" id="IPR006186">
    <property type="entry name" value="Ser/Thr-sp_prot-phosphatase"/>
</dbReference>
<dbReference type="AlphaFoldDB" id="H0GYS1"/>
<evidence type="ECO:0000256" key="13">
    <source>
        <dbReference type="RuleBase" id="RU004273"/>
    </source>
</evidence>
<dbReference type="SUPFAM" id="SSF56300">
    <property type="entry name" value="Metallo-dependent phosphatases"/>
    <property type="match status" value="1"/>
</dbReference>
<evidence type="ECO:0000256" key="4">
    <source>
        <dbReference type="ARBA" id="ARBA00011112"/>
    </source>
</evidence>
<protein>
    <recommendedName>
        <fullName evidence="13">Serine/threonine-protein phosphatase</fullName>
        <ecNumber evidence="13">3.1.3.16</ecNumber>
    </recommendedName>
</protein>
<comment type="caution">
    <text evidence="16">The sequence shown here is derived from an EMBL/GenBank/DDBJ whole genome shotgun (WGS) entry which is preliminary data.</text>
</comment>
<name>H0GYS1_SACCK</name>
<keyword evidence="17" id="KW-1185">Reference proteome</keyword>
<comment type="subunit">
    <text evidence="4">Composed of two components (A and B), the A component is the catalytic subunit and the B component confers calcium sensitivity.</text>
</comment>
<sequence>MSKDLNSSSRIKIIKPKDSYIKGNQEVDLTKYALENGNIISTKDRPIPSVPAIRGKIPSNEEVFHAKTGLPNHSFLREHFVHEGRLSKEQAIKILNMSTVAFEKEPNLLKLKAPITICGDIHGQYYDLLKLFEIGGDPANIDYLFLGDYVDRGAFSFECLIYLYALKLNHLGRFWMLRGNHECRHLTSYFTFKNEMLHKYDMEVYDACCRSFNTLPLAALMNGQYFCVHGGISPELKSVEDVNKVNRFREIPSRGLMCDLLWADPVEEYDDARDGSEFDPSEDDFVPNSLRGCSFAFTFKASCNFLKANGLLSIIRAHEAQDAGYRMYKNNKVTGFPSLITMFSAPNYLDTYHNKAAVLKYEENVMNIRQFHMSPHPYWLPDFMDVFTWSLPFVGEKVTNMLVSILNICSEEELDPESEVQAVGTGTKTDSDSTKAASAETAGKTSSAILEDESRRKALRNKILAIAKVSRMFSVLREESDKVEYLKTMNAGILPRGALSRGSEGLNETLSTFEKARKEDLINEKLPPSLSDVEQEKIKYYEKILKRAEGK</sequence>
<keyword evidence="10" id="KW-0408">Iron</keyword>
<dbReference type="InterPro" id="IPR029052">
    <property type="entry name" value="Metallo-depent_PP-like"/>
</dbReference>
<dbReference type="GO" id="GO:0005516">
    <property type="term" value="F:calmodulin binding"/>
    <property type="evidence" value="ECO:0007669"/>
    <property type="project" value="UniProtKB-KW"/>
</dbReference>
<evidence type="ECO:0000256" key="2">
    <source>
        <dbReference type="ARBA" id="ARBA00001965"/>
    </source>
</evidence>
<comment type="catalytic activity">
    <reaction evidence="12 13">
        <text>O-phospho-L-threonyl-[protein] + H2O = L-threonyl-[protein] + phosphate</text>
        <dbReference type="Rhea" id="RHEA:47004"/>
        <dbReference type="Rhea" id="RHEA-COMP:11060"/>
        <dbReference type="Rhea" id="RHEA-COMP:11605"/>
        <dbReference type="ChEBI" id="CHEBI:15377"/>
        <dbReference type="ChEBI" id="CHEBI:30013"/>
        <dbReference type="ChEBI" id="CHEBI:43474"/>
        <dbReference type="ChEBI" id="CHEBI:61977"/>
        <dbReference type="EC" id="3.1.3.16"/>
    </reaction>
</comment>
<feature type="region of interest" description="Disordered" evidence="14">
    <location>
        <begin position="418"/>
        <end position="448"/>
    </location>
</feature>
<proteinExistence type="inferred from homology"/>
<dbReference type="Pfam" id="PF00149">
    <property type="entry name" value="Metallophos"/>
    <property type="match status" value="1"/>
</dbReference>
<keyword evidence="5" id="KW-0479">Metal-binding</keyword>
<dbReference type="InterPro" id="IPR004843">
    <property type="entry name" value="Calcineurin-like_PHP"/>
</dbReference>
<comment type="catalytic activity">
    <reaction evidence="11">
        <text>O-phospho-L-seryl-[protein] + H2O = L-seryl-[protein] + phosphate</text>
        <dbReference type="Rhea" id="RHEA:20629"/>
        <dbReference type="Rhea" id="RHEA-COMP:9863"/>
        <dbReference type="Rhea" id="RHEA-COMP:11604"/>
        <dbReference type="ChEBI" id="CHEBI:15377"/>
        <dbReference type="ChEBI" id="CHEBI:29999"/>
        <dbReference type="ChEBI" id="CHEBI:43474"/>
        <dbReference type="ChEBI" id="CHEBI:83421"/>
        <dbReference type="EC" id="3.1.3.16"/>
    </reaction>
</comment>
<organism evidence="16 17">
    <name type="scientific">Saccharomyces cerevisiae x Saccharomyces kudriavzevii (strain VIN7)</name>
    <name type="common">Yeast</name>
    <dbReference type="NCBI Taxonomy" id="1095631"/>
    <lineage>
        <taxon>Eukaryota</taxon>
        <taxon>Fungi</taxon>
        <taxon>Dikarya</taxon>
        <taxon>Ascomycota</taxon>
        <taxon>Saccharomycotina</taxon>
        <taxon>Saccharomycetes</taxon>
        <taxon>Saccharomycetales</taxon>
        <taxon>Saccharomycetaceae</taxon>
        <taxon>Saccharomyces</taxon>
    </lineage>
</organism>
<dbReference type="Proteomes" id="UP000009009">
    <property type="component" value="Unassembled WGS sequence"/>
</dbReference>
<dbReference type="InterPro" id="IPR043360">
    <property type="entry name" value="PP2B"/>
</dbReference>
<evidence type="ECO:0000313" key="16">
    <source>
        <dbReference type="EMBL" id="EHN01039.1"/>
    </source>
</evidence>
<dbReference type="GO" id="GO:0097720">
    <property type="term" value="P:calcineurin-mediated signaling"/>
    <property type="evidence" value="ECO:0007669"/>
    <property type="project" value="InterPro"/>
</dbReference>
<dbReference type="OrthoDB" id="5593063at2759"/>
<evidence type="ECO:0000256" key="7">
    <source>
        <dbReference type="ARBA" id="ARBA00022833"/>
    </source>
</evidence>
<evidence type="ECO:0000256" key="10">
    <source>
        <dbReference type="ARBA" id="ARBA00023004"/>
    </source>
</evidence>
<dbReference type="GO" id="GO:0046872">
    <property type="term" value="F:metal ion binding"/>
    <property type="evidence" value="ECO:0007669"/>
    <property type="project" value="UniProtKB-KW"/>
</dbReference>
<dbReference type="CDD" id="cd07416">
    <property type="entry name" value="MPP_PP2B"/>
    <property type="match status" value="1"/>
</dbReference>
<keyword evidence="8" id="KW-0112">Calmodulin-binding</keyword>
<evidence type="ECO:0000256" key="1">
    <source>
        <dbReference type="ARBA" id="ARBA00001947"/>
    </source>
</evidence>
<evidence type="ECO:0000256" key="9">
    <source>
        <dbReference type="ARBA" id="ARBA00022912"/>
    </source>
</evidence>
<gene>
    <name evidence="16" type="ORF">VIN7_8920</name>
</gene>
<evidence type="ECO:0000313" key="17">
    <source>
        <dbReference type="Proteomes" id="UP000009009"/>
    </source>
</evidence>
<dbReference type="PANTHER" id="PTHR45673">
    <property type="entry name" value="SERINE/THREONINE-PROTEIN PHOSPHATASE 2B CATALYTIC SUBUNIT 1-RELATED"/>
    <property type="match status" value="1"/>
</dbReference>
<evidence type="ECO:0000256" key="8">
    <source>
        <dbReference type="ARBA" id="ARBA00022860"/>
    </source>
</evidence>
<dbReference type="FunFam" id="3.60.21.10:FF:000053">
    <property type="entry name" value="Serine/threonine-protein phosphatase"/>
    <property type="match status" value="1"/>
</dbReference>
<accession>H0GYS1</accession>